<dbReference type="Proteomes" id="UP001151529">
    <property type="component" value="Chromosome 17"/>
</dbReference>
<evidence type="ECO:0000256" key="4">
    <source>
        <dbReference type="ARBA" id="ARBA00022801"/>
    </source>
</evidence>
<dbReference type="GO" id="GO:0016161">
    <property type="term" value="F:beta-amylase activity"/>
    <property type="evidence" value="ECO:0007669"/>
    <property type="project" value="UniProtKB-EC"/>
</dbReference>
<evidence type="ECO:0000256" key="3">
    <source>
        <dbReference type="ARBA" id="ARBA00012594"/>
    </source>
</evidence>
<comment type="similarity">
    <text evidence="2 9">Belongs to the glycosyl hydrolase 14 family.</text>
</comment>
<dbReference type="OrthoDB" id="1660156at2759"/>
<feature type="active site" description="Proton donor" evidence="8">
    <location>
        <position position="181"/>
    </location>
</feature>
<evidence type="ECO:0000256" key="5">
    <source>
        <dbReference type="ARBA" id="ARBA00023277"/>
    </source>
</evidence>
<dbReference type="PANTHER" id="PTHR31352">
    <property type="entry name" value="BETA-AMYLASE 1, CHLOROPLASTIC"/>
    <property type="match status" value="1"/>
</dbReference>
<name>A0A9Q0P8N8_SALVM</name>
<dbReference type="InterPro" id="IPR001554">
    <property type="entry name" value="Glyco_hydro_14"/>
</dbReference>
<evidence type="ECO:0000256" key="8">
    <source>
        <dbReference type="PIRSR" id="PIRSR601554-1"/>
    </source>
</evidence>
<evidence type="ECO:0000256" key="9">
    <source>
        <dbReference type="RuleBase" id="RU000509"/>
    </source>
</evidence>
<dbReference type="AlphaFoldDB" id="A0A9Q0P8N8"/>
<accession>A0A9Q0P8N8</accession>
<dbReference type="EC" id="3.2.1.2" evidence="3 9"/>
<dbReference type="GO" id="GO:0000272">
    <property type="term" value="P:polysaccharide catabolic process"/>
    <property type="evidence" value="ECO:0007669"/>
    <property type="project" value="UniProtKB-KW"/>
</dbReference>
<sequence length="480" mass="54746">MRLHHRHLLRELPLIYRVSEGASKYDEKLLRNYVPLYVMLPLGVITADNVFERWREARETAEGSKSSWSLFKLVSECELKIQAIMSFHQCGGNIGDVVDIPIPQWVRDIGETDPDIFYTNRSGNRNKEYLSLGVDHRHLFGGRSAIEMYSDYMKSFRENMADFLEAGQIIDIEVGCGAAGELRYPSYPETQGWVFPGIGEFQCYDKYLKGEFKEAAKNAGHPEWELPDDAGTYNDKPDSTEFFKQNGTYLSEKGKFFLTWYSNKLLMHGDDILDEANKAFVGCKVKVATKVSGLHWWYKHHSHAAELTAGYYNLEDRDGYRPAARILSRHHAVMNFTCLEMRDLEQPAEAKSGPQELVQQVLSGAWREKIEVAGENALSRYDADGYNQILLNARPNGVKKTFVRKMHADQDYCPDPSKYGHELGPLERSRPQISIDDILDATKPIKSFPWNKQTDMPVDGAAQFDLLGSLINGIKSIFFK</sequence>
<reference evidence="10" key="1">
    <citation type="submission" date="2022-11" db="EMBL/GenBank/DDBJ databases">
        <authorList>
            <person name="Hyden B.L."/>
            <person name="Feng K."/>
            <person name="Yates T."/>
            <person name="Jawdy S."/>
            <person name="Smart L.B."/>
            <person name="Muchero W."/>
        </authorList>
    </citation>
    <scope>NUCLEOTIDE SEQUENCE</scope>
    <source>
        <tissue evidence="10">Shoot tip</tissue>
    </source>
</reference>
<evidence type="ECO:0000256" key="1">
    <source>
        <dbReference type="ARBA" id="ARBA00000546"/>
    </source>
</evidence>
<comment type="caution">
    <text evidence="10">The sequence shown here is derived from an EMBL/GenBank/DDBJ whole genome shotgun (WGS) entry which is preliminary data.</text>
</comment>
<evidence type="ECO:0000313" key="10">
    <source>
        <dbReference type="EMBL" id="KAJ6683514.1"/>
    </source>
</evidence>
<dbReference type="InterPro" id="IPR017853">
    <property type="entry name" value="GH"/>
</dbReference>
<dbReference type="InterPro" id="IPR018238">
    <property type="entry name" value="Glyco_hydro_14_CS"/>
</dbReference>
<evidence type="ECO:0000256" key="7">
    <source>
        <dbReference type="ARBA" id="ARBA00023326"/>
    </source>
</evidence>
<evidence type="ECO:0000256" key="6">
    <source>
        <dbReference type="ARBA" id="ARBA00023295"/>
    </source>
</evidence>
<evidence type="ECO:0000256" key="2">
    <source>
        <dbReference type="ARBA" id="ARBA00005652"/>
    </source>
</evidence>
<dbReference type="InterPro" id="IPR001371">
    <property type="entry name" value="Glyco_hydro_14B_pln"/>
</dbReference>
<comment type="catalytic activity">
    <reaction evidence="1 9">
        <text>Hydrolysis of (1-&gt;4)-alpha-D-glucosidic linkages in polysaccharides so as to remove successive maltose units from the non-reducing ends of the chains.</text>
        <dbReference type="EC" id="3.2.1.2"/>
    </reaction>
</comment>
<dbReference type="SUPFAM" id="SSF51445">
    <property type="entry name" value="(Trans)glycosidases"/>
    <property type="match status" value="1"/>
</dbReference>
<dbReference type="EMBL" id="JAPFFL010000013">
    <property type="protein sequence ID" value="KAJ6683514.1"/>
    <property type="molecule type" value="Genomic_DNA"/>
</dbReference>
<dbReference type="PANTHER" id="PTHR31352:SF40">
    <property type="entry name" value="BETA-AMYLASE 6"/>
    <property type="match status" value="1"/>
</dbReference>
<dbReference type="Pfam" id="PF01373">
    <property type="entry name" value="Glyco_hydro_14"/>
    <property type="match status" value="1"/>
</dbReference>
<proteinExistence type="inferred from homology"/>
<keyword evidence="4 9" id="KW-0378">Hydrolase</keyword>
<evidence type="ECO:0000313" key="11">
    <source>
        <dbReference type="Proteomes" id="UP001151529"/>
    </source>
</evidence>
<keyword evidence="5 9" id="KW-0119">Carbohydrate metabolism</keyword>
<dbReference type="PROSITE" id="PS00679">
    <property type="entry name" value="BETA_AMYLASE_2"/>
    <property type="match status" value="1"/>
</dbReference>
<keyword evidence="6 9" id="KW-0326">Glycosidase</keyword>
<protein>
    <recommendedName>
        <fullName evidence="3 9">Beta-amylase</fullName>
        <ecNumber evidence="3 9">3.2.1.2</ecNumber>
    </recommendedName>
</protein>
<gene>
    <name evidence="10" type="ORF">OIU85_007225</name>
</gene>
<dbReference type="PRINTS" id="PR00750">
    <property type="entry name" value="BETAAMYLASE"/>
</dbReference>
<dbReference type="PRINTS" id="PR00842">
    <property type="entry name" value="GLHYDLASE14B"/>
</dbReference>
<organism evidence="10 11">
    <name type="scientific">Salix viminalis</name>
    <name type="common">Common osier</name>
    <name type="synonym">Basket willow</name>
    <dbReference type="NCBI Taxonomy" id="40686"/>
    <lineage>
        <taxon>Eukaryota</taxon>
        <taxon>Viridiplantae</taxon>
        <taxon>Streptophyta</taxon>
        <taxon>Embryophyta</taxon>
        <taxon>Tracheophyta</taxon>
        <taxon>Spermatophyta</taxon>
        <taxon>Magnoliopsida</taxon>
        <taxon>eudicotyledons</taxon>
        <taxon>Gunneridae</taxon>
        <taxon>Pentapetalae</taxon>
        <taxon>rosids</taxon>
        <taxon>fabids</taxon>
        <taxon>Malpighiales</taxon>
        <taxon>Salicaceae</taxon>
        <taxon>Saliceae</taxon>
        <taxon>Salix</taxon>
    </lineage>
</organism>
<reference evidence="10" key="2">
    <citation type="journal article" date="2023" name="Int. J. Mol. Sci.">
        <title>De Novo Assembly and Annotation of 11 Diverse Shrub Willow (Salix) Genomes Reveals Novel Gene Organization in Sex-Linked Regions.</title>
        <authorList>
            <person name="Hyden B."/>
            <person name="Feng K."/>
            <person name="Yates T.B."/>
            <person name="Jawdy S."/>
            <person name="Cereghino C."/>
            <person name="Smart L.B."/>
            <person name="Muchero W."/>
        </authorList>
    </citation>
    <scope>NUCLEOTIDE SEQUENCE [LARGE SCALE GENOMIC DNA]</scope>
    <source>
        <tissue evidence="10">Shoot tip</tissue>
    </source>
</reference>
<keyword evidence="7 9" id="KW-0624">Polysaccharide degradation</keyword>
<keyword evidence="11" id="KW-1185">Reference proteome</keyword>
<feature type="active site" description="Proton acceptor" evidence="8">
    <location>
        <position position="375"/>
    </location>
</feature>
<dbReference type="Gene3D" id="3.20.20.80">
    <property type="entry name" value="Glycosidases"/>
    <property type="match status" value="1"/>
</dbReference>